<name>A0A9Q0EKT6_9TELE</name>
<dbReference type="PANTHER" id="PTHR45857:SF2">
    <property type="entry name" value="FORMIN-LIKE PROTEIN 1"/>
    <property type="match status" value="1"/>
</dbReference>
<dbReference type="OrthoDB" id="1104827at2759"/>
<evidence type="ECO:0000313" key="7">
    <source>
        <dbReference type="Proteomes" id="UP001148018"/>
    </source>
</evidence>
<evidence type="ECO:0000259" key="4">
    <source>
        <dbReference type="PROSITE" id="PS51231"/>
    </source>
</evidence>
<evidence type="ECO:0000256" key="2">
    <source>
        <dbReference type="SAM" id="Coils"/>
    </source>
</evidence>
<evidence type="ECO:0000256" key="3">
    <source>
        <dbReference type="SAM" id="MobiDB-lite"/>
    </source>
</evidence>
<dbReference type="GO" id="GO:0030866">
    <property type="term" value="P:cortical actin cytoskeleton organization"/>
    <property type="evidence" value="ECO:0007669"/>
    <property type="project" value="TreeGrafter"/>
</dbReference>
<keyword evidence="7" id="KW-1185">Reference proteome</keyword>
<dbReference type="Gene3D" id="1.20.58.2220">
    <property type="entry name" value="Formin, FH2 domain"/>
    <property type="match status" value="1"/>
</dbReference>
<sequence length="659" mass="75573">MNFRVHLQFEFTCQGLDAYLESLRGTESERLQVQVQAYLDNLFDVAALLEDAELSSRLEEVQHQCEERVSQLENKLMKTTEDSELIKERLREACLQVEALQQREREAGQDPHERTPSGQLDLQVVSVDALLHLQNQKLPHWSVLNKLHLQNQKLPHWSVLNKLHLQNHKLPHWSVLNKLHLQNHKLPHWSVLNKLHLQNHKLPHWNQTLKDPFLRKPIQTKYRMPLLNWQALKRDQVEGTVFNELDDDHLLGTRSQTDMVDLSIVRGRVVHKTPSKVSLLEPNRAKNLAITLRKAGTGPAQICTAIETYNQEALNLDFLELLERFMPSDYELKLIQKYESDGRPLEELGDEDRFMVHFSKIPRLAQRISTLAYMGNFPSTIVSLQSQLKAVIAASESIQSSTKLKKILEIILAFGNYMNSSKRSAVYGFRLQSLDLLLETKSTDRKLTLLHFIVDVIHQKYPELCSFHTELHLIDKAAQERGMEVTRNEFAAEAQSAALSHFLSSTAAPLDAVVADTNTAQEAYGAVVEYFGEDPRTTTPSVFFPVFARFIKAYKQAERDNELRRRQQDGTVEPPSISPKPKFTTNNKVPMGPGLPQMELLEELKKRQSAPLVRERKDGAIEDIITDLRNQPYRRADGGRRSAKWKTSQQLQVSSDISL</sequence>
<dbReference type="PROSITE" id="PS51444">
    <property type="entry name" value="FH2"/>
    <property type="match status" value="1"/>
</dbReference>
<dbReference type="InterPro" id="IPR010472">
    <property type="entry name" value="FH3_dom"/>
</dbReference>
<dbReference type="InterPro" id="IPR015425">
    <property type="entry name" value="FH2_Formin"/>
</dbReference>
<evidence type="ECO:0008006" key="8">
    <source>
        <dbReference type="Google" id="ProtNLM"/>
    </source>
</evidence>
<evidence type="ECO:0000313" key="6">
    <source>
        <dbReference type="EMBL" id="KAJ3608183.1"/>
    </source>
</evidence>
<evidence type="ECO:0000256" key="1">
    <source>
        <dbReference type="ARBA" id="ARBA00023449"/>
    </source>
</evidence>
<dbReference type="PROSITE" id="PS51231">
    <property type="entry name" value="DAD"/>
    <property type="match status" value="1"/>
</dbReference>
<feature type="compositionally biased region" description="Basic and acidic residues" evidence="3">
    <location>
        <begin position="559"/>
        <end position="568"/>
    </location>
</feature>
<dbReference type="GO" id="GO:0051015">
    <property type="term" value="F:actin filament binding"/>
    <property type="evidence" value="ECO:0007669"/>
    <property type="project" value="TreeGrafter"/>
</dbReference>
<comment type="similarity">
    <text evidence="1">Belongs to the formin homology family.</text>
</comment>
<dbReference type="SUPFAM" id="SSF48371">
    <property type="entry name" value="ARM repeat"/>
    <property type="match status" value="1"/>
</dbReference>
<protein>
    <recommendedName>
        <fullName evidence="8">Formin-like protein</fullName>
    </recommendedName>
</protein>
<dbReference type="InterPro" id="IPR043592">
    <property type="entry name" value="FMNL_animal"/>
</dbReference>
<dbReference type="GO" id="GO:0016477">
    <property type="term" value="P:cell migration"/>
    <property type="evidence" value="ECO:0007669"/>
    <property type="project" value="TreeGrafter"/>
</dbReference>
<dbReference type="InterPro" id="IPR016024">
    <property type="entry name" value="ARM-type_fold"/>
</dbReference>
<dbReference type="EMBL" id="JANIIK010000040">
    <property type="protein sequence ID" value="KAJ3608183.1"/>
    <property type="molecule type" value="Genomic_DNA"/>
</dbReference>
<dbReference type="Pfam" id="PF02181">
    <property type="entry name" value="FH2"/>
    <property type="match status" value="1"/>
</dbReference>
<dbReference type="GO" id="GO:0005829">
    <property type="term" value="C:cytosol"/>
    <property type="evidence" value="ECO:0007669"/>
    <property type="project" value="TreeGrafter"/>
</dbReference>
<proteinExistence type="inferred from homology"/>
<dbReference type="InterPro" id="IPR042201">
    <property type="entry name" value="FH2_Formin_sf"/>
</dbReference>
<feature type="compositionally biased region" description="Polar residues" evidence="3">
    <location>
        <begin position="645"/>
        <end position="659"/>
    </location>
</feature>
<dbReference type="InterPro" id="IPR011989">
    <property type="entry name" value="ARM-like"/>
</dbReference>
<accession>A0A9Q0EKT6</accession>
<dbReference type="Pfam" id="PF06367">
    <property type="entry name" value="Drf_FH3"/>
    <property type="match status" value="1"/>
</dbReference>
<dbReference type="Gene3D" id="1.25.10.10">
    <property type="entry name" value="Leucine-rich Repeat Variant"/>
    <property type="match status" value="1"/>
</dbReference>
<dbReference type="GO" id="GO:0008360">
    <property type="term" value="P:regulation of cell shape"/>
    <property type="evidence" value="ECO:0007669"/>
    <property type="project" value="TreeGrafter"/>
</dbReference>
<gene>
    <name evidence="6" type="ORF">NHX12_025233</name>
</gene>
<dbReference type="SMART" id="SM01139">
    <property type="entry name" value="Drf_FH3"/>
    <property type="match status" value="1"/>
</dbReference>
<dbReference type="Proteomes" id="UP001148018">
    <property type="component" value="Unassembled WGS sequence"/>
</dbReference>
<feature type="coiled-coil region" evidence="2">
    <location>
        <begin position="55"/>
        <end position="103"/>
    </location>
</feature>
<dbReference type="InterPro" id="IPR014767">
    <property type="entry name" value="DAD_dom"/>
</dbReference>
<keyword evidence="2" id="KW-0175">Coiled coil</keyword>
<organism evidence="6 7">
    <name type="scientific">Muraenolepis orangiensis</name>
    <name type="common">Patagonian moray cod</name>
    <dbReference type="NCBI Taxonomy" id="630683"/>
    <lineage>
        <taxon>Eukaryota</taxon>
        <taxon>Metazoa</taxon>
        <taxon>Chordata</taxon>
        <taxon>Craniata</taxon>
        <taxon>Vertebrata</taxon>
        <taxon>Euteleostomi</taxon>
        <taxon>Actinopterygii</taxon>
        <taxon>Neopterygii</taxon>
        <taxon>Teleostei</taxon>
        <taxon>Neoteleostei</taxon>
        <taxon>Acanthomorphata</taxon>
        <taxon>Zeiogadaria</taxon>
        <taxon>Gadariae</taxon>
        <taxon>Gadiformes</taxon>
        <taxon>Muraenolepidoidei</taxon>
        <taxon>Muraenolepididae</taxon>
        <taxon>Muraenolepis</taxon>
    </lineage>
</organism>
<reference evidence="6" key="1">
    <citation type="submission" date="2022-07" db="EMBL/GenBank/DDBJ databases">
        <title>Chromosome-level genome of Muraenolepis orangiensis.</title>
        <authorList>
            <person name="Kim J."/>
        </authorList>
    </citation>
    <scope>NUCLEOTIDE SEQUENCE</scope>
    <source>
        <strain evidence="6">KU_S4_2022</strain>
        <tissue evidence="6">Muscle</tissue>
    </source>
</reference>
<dbReference type="SUPFAM" id="SSF101447">
    <property type="entry name" value="Formin homology 2 domain (FH2 domain)"/>
    <property type="match status" value="1"/>
</dbReference>
<feature type="domain" description="FH2" evidence="5">
    <location>
        <begin position="214"/>
        <end position="580"/>
    </location>
</feature>
<feature type="domain" description="DAD" evidence="4">
    <location>
        <begin position="614"/>
        <end position="644"/>
    </location>
</feature>
<evidence type="ECO:0000259" key="5">
    <source>
        <dbReference type="PROSITE" id="PS51444"/>
    </source>
</evidence>
<dbReference type="PANTHER" id="PTHR45857">
    <property type="entry name" value="FORMIN-LIKE PROTEIN"/>
    <property type="match status" value="1"/>
</dbReference>
<feature type="region of interest" description="Disordered" evidence="3">
    <location>
        <begin position="559"/>
        <end position="594"/>
    </location>
</feature>
<dbReference type="SMART" id="SM00498">
    <property type="entry name" value="FH2"/>
    <property type="match status" value="1"/>
</dbReference>
<dbReference type="AlphaFoldDB" id="A0A9Q0EKT6"/>
<comment type="caution">
    <text evidence="6">The sequence shown here is derived from an EMBL/GenBank/DDBJ whole genome shotgun (WGS) entry which is preliminary data.</text>
</comment>
<feature type="region of interest" description="Disordered" evidence="3">
    <location>
        <begin position="630"/>
        <end position="659"/>
    </location>
</feature>